<comment type="catalytic activity">
    <reaction evidence="11">
        <text>(2R,3R)-tartrate = oxaloacetate + H2O</text>
        <dbReference type="Rhea" id="RHEA:15413"/>
        <dbReference type="ChEBI" id="CHEBI:15377"/>
        <dbReference type="ChEBI" id="CHEBI:16452"/>
        <dbReference type="ChEBI" id="CHEBI:30924"/>
        <dbReference type="EC" id="4.2.1.32"/>
    </reaction>
</comment>
<evidence type="ECO:0000313" key="14">
    <source>
        <dbReference type="EMBL" id="CUQ35811.1"/>
    </source>
</evidence>
<dbReference type="Pfam" id="PF05681">
    <property type="entry name" value="Fumerase"/>
    <property type="match status" value="1"/>
</dbReference>
<keyword evidence="8 13" id="KW-0456">Lyase</keyword>
<evidence type="ECO:0000256" key="2">
    <source>
        <dbReference type="ARBA" id="ARBA00008876"/>
    </source>
</evidence>
<reference evidence="15 16" key="1">
    <citation type="submission" date="2015-09" db="EMBL/GenBank/DDBJ databases">
        <authorList>
            <consortium name="Pathogen Informatics"/>
        </authorList>
    </citation>
    <scope>NUCLEOTIDE SEQUENCE [LARGE SCALE GENOMIC DNA]</scope>
    <source>
        <strain evidence="13 15">2789STDY5608838</strain>
        <strain evidence="14 16">2789STDY5834957</strain>
    </source>
</reference>
<evidence type="ECO:0000256" key="9">
    <source>
        <dbReference type="ARBA" id="ARBA00039027"/>
    </source>
</evidence>
<proteinExistence type="inferred from homology"/>
<evidence type="ECO:0000256" key="6">
    <source>
        <dbReference type="ARBA" id="ARBA00023004"/>
    </source>
</evidence>
<dbReference type="Proteomes" id="UP000095762">
    <property type="component" value="Unassembled WGS sequence"/>
</dbReference>
<comment type="similarity">
    <text evidence="2">Belongs to the class-I fumarase family.</text>
</comment>
<dbReference type="EC" id="4.2.1.32" evidence="9"/>
<evidence type="ECO:0000256" key="4">
    <source>
        <dbReference type="ARBA" id="ARBA00022485"/>
    </source>
</evidence>
<dbReference type="EMBL" id="CYZA01000001">
    <property type="protein sequence ID" value="CUN44201.1"/>
    <property type="molecule type" value="Genomic_DNA"/>
</dbReference>
<evidence type="ECO:0000256" key="1">
    <source>
        <dbReference type="ARBA" id="ARBA00001915"/>
    </source>
</evidence>
<dbReference type="AlphaFoldDB" id="A0A173WXI3"/>
<evidence type="ECO:0000256" key="10">
    <source>
        <dbReference type="ARBA" id="ARBA00040103"/>
    </source>
</evidence>
<comment type="cofactor">
    <cofactor evidence="1">
        <name>iron-sulfur cluster</name>
        <dbReference type="ChEBI" id="CHEBI:30408"/>
    </cofactor>
</comment>
<dbReference type="RefSeq" id="WP_055052528.1">
    <property type="nucleotide sequence ID" value="NZ_CYZA01000001.1"/>
</dbReference>
<evidence type="ECO:0000256" key="5">
    <source>
        <dbReference type="ARBA" id="ARBA00022723"/>
    </source>
</evidence>
<evidence type="ECO:0000313" key="13">
    <source>
        <dbReference type="EMBL" id="CUN44201.1"/>
    </source>
</evidence>
<name>A0A173WXI3_9FIRM</name>
<organism evidence="13 15">
    <name type="scientific">Blautia obeum</name>
    <dbReference type="NCBI Taxonomy" id="40520"/>
    <lineage>
        <taxon>Bacteria</taxon>
        <taxon>Bacillati</taxon>
        <taxon>Bacillota</taxon>
        <taxon>Clostridia</taxon>
        <taxon>Lachnospirales</taxon>
        <taxon>Lachnospiraceae</taxon>
        <taxon>Blautia</taxon>
    </lineage>
</organism>
<evidence type="ECO:0000256" key="3">
    <source>
        <dbReference type="ARBA" id="ARBA00011209"/>
    </source>
</evidence>
<dbReference type="GO" id="GO:0051539">
    <property type="term" value="F:4 iron, 4 sulfur cluster binding"/>
    <property type="evidence" value="ECO:0007669"/>
    <property type="project" value="UniProtKB-KW"/>
</dbReference>
<dbReference type="InterPro" id="IPR004646">
    <property type="entry name" value="Fe-S_hydro-lyase_TtdA-typ_cat"/>
</dbReference>
<protein>
    <recommendedName>
        <fullName evidence="10">L(+)-tartrate dehydratase subunit alpha</fullName>
        <ecNumber evidence="9">4.2.1.32</ecNumber>
    </recommendedName>
</protein>
<keyword evidence="6" id="KW-0408">Iron</keyword>
<dbReference type="InterPro" id="IPR051208">
    <property type="entry name" value="Class-I_Fumarase/Tartrate_DH"/>
</dbReference>
<evidence type="ECO:0000256" key="8">
    <source>
        <dbReference type="ARBA" id="ARBA00023239"/>
    </source>
</evidence>
<dbReference type="PANTHER" id="PTHR30389:SF19">
    <property type="entry name" value="L(+)-TARTRATE DEHYDRATASE SUBUNIT ALPHA"/>
    <property type="match status" value="1"/>
</dbReference>
<sequence>MTKENGVKVLTDMVADFVAHIGKKLPDDVVEKLEELGSQESAALPKVLYETMTKNQGLAVELNRPSCQDTGVLQFWLKCGTNFPYINELEALLKEAVVQATFAAPLRHNSVETFDEYNTKKNVGKGTPTVWWDIVPNSDKCEIYAYMAGGGCTLPGKAMVLMPGAGYEGITDFVLDQMTTYGLNACPPLLVGVGVGTSVETAALNSKKALMRPIGSHNDNANAAKMEKLLEDGINAIGLGPQGMGGKYSVMGVNIENTARHPSTIGVAVNVGCWSHRRGHLIVNSDLTVTCDTHSTWKFNA</sequence>
<dbReference type="Proteomes" id="UP000095447">
    <property type="component" value="Unassembled WGS sequence"/>
</dbReference>
<evidence type="ECO:0000313" key="16">
    <source>
        <dbReference type="Proteomes" id="UP000095762"/>
    </source>
</evidence>
<keyword evidence="4" id="KW-0004">4Fe-4S</keyword>
<gene>
    <name evidence="13" type="primary">ttdA_1</name>
    <name evidence="14" type="synonym">ttdA_2</name>
    <name evidence="13" type="ORF">ERS852395_00354</name>
    <name evidence="14" type="ORF">ERS852569_03348</name>
</gene>
<evidence type="ECO:0000256" key="7">
    <source>
        <dbReference type="ARBA" id="ARBA00023014"/>
    </source>
</evidence>
<accession>A0A173WXI3</accession>
<dbReference type="GO" id="GO:0008730">
    <property type="term" value="F:L(+)-tartrate dehydratase activity"/>
    <property type="evidence" value="ECO:0007669"/>
    <property type="project" value="UniProtKB-EC"/>
</dbReference>
<comment type="subunit">
    <text evidence="3">Tetramer of two alpha and two beta subunits.</text>
</comment>
<dbReference type="GO" id="GO:0046872">
    <property type="term" value="F:metal ion binding"/>
    <property type="evidence" value="ECO:0007669"/>
    <property type="project" value="UniProtKB-KW"/>
</dbReference>
<keyword evidence="7" id="KW-0411">Iron-sulfur</keyword>
<dbReference type="PANTHER" id="PTHR30389">
    <property type="entry name" value="FUMARATE HYDRATASE-RELATED"/>
    <property type="match status" value="1"/>
</dbReference>
<dbReference type="NCBIfam" id="NF006084">
    <property type="entry name" value="PRK08230.1"/>
    <property type="match status" value="1"/>
</dbReference>
<feature type="domain" description="Fe-S hydro-lyase tartrate dehydratase alpha-type catalytic" evidence="12">
    <location>
        <begin position="12"/>
        <end position="280"/>
    </location>
</feature>
<evidence type="ECO:0000259" key="12">
    <source>
        <dbReference type="Pfam" id="PF05681"/>
    </source>
</evidence>
<evidence type="ECO:0000313" key="15">
    <source>
        <dbReference type="Proteomes" id="UP000095447"/>
    </source>
</evidence>
<dbReference type="EMBL" id="CZBP01000035">
    <property type="protein sequence ID" value="CUQ35811.1"/>
    <property type="molecule type" value="Genomic_DNA"/>
</dbReference>
<dbReference type="NCBIfam" id="TIGR00722">
    <property type="entry name" value="ttdA_fumA_fumB"/>
    <property type="match status" value="1"/>
</dbReference>
<evidence type="ECO:0000256" key="11">
    <source>
        <dbReference type="ARBA" id="ARBA00049253"/>
    </source>
</evidence>
<keyword evidence="5" id="KW-0479">Metal-binding</keyword>